<feature type="domain" description="Tyrosine specific protein phosphatases" evidence="4">
    <location>
        <begin position="367"/>
        <end position="435"/>
    </location>
</feature>
<feature type="transmembrane region" description="Helical" evidence="3">
    <location>
        <begin position="54"/>
        <end position="75"/>
    </location>
</feature>
<evidence type="ECO:0000259" key="4">
    <source>
        <dbReference type="PROSITE" id="PS50056"/>
    </source>
</evidence>
<feature type="transmembrane region" description="Helical" evidence="3">
    <location>
        <begin position="132"/>
        <end position="150"/>
    </location>
</feature>
<evidence type="ECO:0000313" key="5">
    <source>
        <dbReference type="EMBL" id="ADI30548.1"/>
    </source>
</evidence>
<dbReference type="CDD" id="cd03386">
    <property type="entry name" value="PAP2_Aur1_like"/>
    <property type="match status" value="1"/>
</dbReference>
<dbReference type="PROSITE" id="PS50056">
    <property type="entry name" value="TYR_PHOSPHATASE_2"/>
    <property type="match status" value="1"/>
</dbReference>
<protein>
    <submittedName>
        <fullName evidence="5">Putative dual specificity phosphatase</fullName>
    </submittedName>
</protein>
<keyword evidence="1" id="KW-0378">Hydrolase</keyword>
<accession>D7DL77</accession>
<dbReference type="AlphaFoldDB" id="D7DL77"/>
<dbReference type="KEGG" id="meh:M301_2180"/>
<dbReference type="OrthoDB" id="256494at2"/>
<evidence type="ECO:0000256" key="1">
    <source>
        <dbReference type="ARBA" id="ARBA00022801"/>
    </source>
</evidence>
<dbReference type="STRING" id="666681.M301_2180"/>
<dbReference type="Gene3D" id="3.90.190.10">
    <property type="entry name" value="Protein tyrosine phosphatase superfamily"/>
    <property type="match status" value="1"/>
</dbReference>
<evidence type="ECO:0000256" key="2">
    <source>
        <dbReference type="ARBA" id="ARBA00022912"/>
    </source>
</evidence>
<keyword evidence="3" id="KW-1133">Transmembrane helix</keyword>
<evidence type="ECO:0000256" key="3">
    <source>
        <dbReference type="SAM" id="Phobius"/>
    </source>
</evidence>
<gene>
    <name evidence="5" type="ordered locus">M301_2180</name>
</gene>
<dbReference type="SUPFAM" id="SSF52799">
    <property type="entry name" value="(Phosphotyrosine protein) phosphatases II"/>
    <property type="match status" value="1"/>
</dbReference>
<dbReference type="InterPro" id="IPR020422">
    <property type="entry name" value="TYR_PHOSPHATASE_DUAL_dom"/>
</dbReference>
<feature type="transmembrane region" description="Helical" evidence="3">
    <location>
        <begin position="157"/>
        <end position="176"/>
    </location>
</feature>
<keyword evidence="6" id="KW-1185">Reference proteome</keyword>
<keyword evidence="3" id="KW-0472">Membrane</keyword>
<dbReference type="PANTHER" id="PTHR47216:SF4">
    <property type="entry name" value="OS01G0859400 PROTEIN"/>
    <property type="match status" value="1"/>
</dbReference>
<dbReference type="HOGENOM" id="CLU_031173_0_0_4"/>
<feature type="transmembrane region" description="Helical" evidence="3">
    <location>
        <begin position="182"/>
        <end position="198"/>
    </location>
</feature>
<dbReference type="PANTHER" id="PTHR47216">
    <property type="match status" value="1"/>
</dbReference>
<dbReference type="SMART" id="SM00195">
    <property type="entry name" value="DSPc"/>
    <property type="match status" value="1"/>
</dbReference>
<dbReference type="eggNOG" id="COG0671">
    <property type="taxonomic scope" value="Bacteria"/>
</dbReference>
<dbReference type="eggNOG" id="COG2453">
    <property type="taxonomic scope" value="Bacteria"/>
</dbReference>
<dbReference type="RefSeq" id="WP_013148856.1">
    <property type="nucleotide sequence ID" value="NC_014207.1"/>
</dbReference>
<feature type="transmembrane region" description="Helical" evidence="3">
    <location>
        <begin position="87"/>
        <end position="105"/>
    </location>
</feature>
<dbReference type="PROSITE" id="PS00383">
    <property type="entry name" value="TYR_PHOSPHATASE_1"/>
    <property type="match status" value="1"/>
</dbReference>
<dbReference type="Proteomes" id="UP000000383">
    <property type="component" value="Chromosome"/>
</dbReference>
<dbReference type="Pfam" id="PF00782">
    <property type="entry name" value="DSPc"/>
    <property type="match status" value="1"/>
</dbReference>
<feature type="transmembrane region" description="Helical" evidence="3">
    <location>
        <begin position="241"/>
        <end position="263"/>
    </location>
</feature>
<reference evidence="6" key="1">
    <citation type="submission" date="2010-05" db="EMBL/GenBank/DDBJ databases">
        <title>Complete sequence of Methylotenera sp. 301.</title>
        <authorList>
            <person name="Lucas S."/>
            <person name="Copeland A."/>
            <person name="Lapidus A."/>
            <person name="Cheng J.-F."/>
            <person name="Bruce D."/>
            <person name="Goodwin L."/>
            <person name="Pitluck S."/>
            <person name="Clum A."/>
            <person name="Land M."/>
            <person name="Hauser L."/>
            <person name="Kyrpides N."/>
            <person name="Ivanova N."/>
            <person name="Chistoservova L."/>
            <person name="Kalyuzhnaya M."/>
            <person name="Woyke T."/>
        </authorList>
    </citation>
    <scope>NUCLEOTIDE SEQUENCE [LARGE SCALE GENOMIC DNA]</scope>
    <source>
        <strain evidence="6">301</strain>
    </source>
</reference>
<keyword evidence="3" id="KW-0812">Transmembrane</keyword>
<feature type="transmembrane region" description="Helical" evidence="3">
    <location>
        <begin position="284"/>
        <end position="302"/>
    </location>
</feature>
<dbReference type="InterPro" id="IPR029021">
    <property type="entry name" value="Prot-tyrosine_phosphatase-like"/>
</dbReference>
<proteinExistence type="predicted"/>
<dbReference type="InterPro" id="IPR016130">
    <property type="entry name" value="Tyr_Pase_AS"/>
</dbReference>
<dbReference type="InterPro" id="IPR000340">
    <property type="entry name" value="Dual-sp_phosphatase_cat-dom"/>
</dbReference>
<dbReference type="GO" id="GO:0004721">
    <property type="term" value="F:phosphoprotein phosphatase activity"/>
    <property type="evidence" value="ECO:0007669"/>
    <property type="project" value="UniProtKB-KW"/>
</dbReference>
<evidence type="ECO:0000313" key="6">
    <source>
        <dbReference type="Proteomes" id="UP000000383"/>
    </source>
</evidence>
<dbReference type="InterPro" id="IPR000387">
    <property type="entry name" value="Tyr_Pase_dom"/>
</dbReference>
<name>D7DL77_METV0</name>
<feature type="transmembrane region" description="Helical" evidence="3">
    <location>
        <begin position="14"/>
        <end position="34"/>
    </location>
</feature>
<reference evidence="5 6" key="2">
    <citation type="journal article" date="2011" name="J. Bacteriol.">
        <title>Genomes of three methylotrophs from a single niche uncover genetic and metabolic divergence of Methylophilaceae.</title>
        <authorList>
            <person name="Lapidus A."/>
            <person name="Clum A."/>
            <person name="Labutti K."/>
            <person name="Kaluzhnaya M.G."/>
            <person name="Lim S."/>
            <person name="Beck D.A."/>
            <person name="Glavina Del Rio T."/>
            <person name="Nolan M."/>
            <person name="Mavromatis K."/>
            <person name="Huntemann M."/>
            <person name="Lucas S."/>
            <person name="Lidstrom M.E."/>
            <person name="Ivanova N."/>
            <person name="Chistoserdova L."/>
        </authorList>
    </citation>
    <scope>NUCLEOTIDE SEQUENCE [LARGE SCALE GENOMIC DNA]</scope>
    <source>
        <strain evidence="5 6">301</strain>
    </source>
</reference>
<feature type="transmembrane region" description="Helical" evidence="3">
    <location>
        <begin position="218"/>
        <end position="235"/>
    </location>
</feature>
<organism evidence="5 6">
    <name type="scientific">Methylotenera versatilis (strain 301)</name>
    <dbReference type="NCBI Taxonomy" id="666681"/>
    <lineage>
        <taxon>Bacteria</taxon>
        <taxon>Pseudomonadati</taxon>
        <taxon>Pseudomonadota</taxon>
        <taxon>Betaproteobacteria</taxon>
        <taxon>Nitrosomonadales</taxon>
        <taxon>Methylophilaceae</taxon>
        <taxon>Methylotenera</taxon>
    </lineage>
</organism>
<sequence>MQINQSPILWKRGAIWLALLGPFFFLSYGWVNYYTSGRSDLGVMVEAWEHQLPFVPWLMLPYMSIDAFYAASLFLFRKRSALDRHALRLLLATVVSLIGFLLYPLQFSFEVPKADGFNGALQAILLGFDKPYNQAPSLHISLLIVLWELYAKRLQGFARMALHIWFFAIAASVLLVYQHHFIDVWTGALVGVACLYLIPDQPFSWRWQKPTAQMRRLAMRYGLLAACTIVASMLAHQVSVLLAAIFMWTTIALTLISFAYLGFEQQVFQRDSLSVRRGNMRWPAKFLLAPYLFLSWCSYRMYTKRRFLPNKIHSNVWLGAFPRTAVSNLGINWHGVMDLTNEFPASVLKAPIQKYLPVLDLTPPKPKTLVRAVRWLERTQQQGDVLVHCALGLSRSSSVVACWLVWRGHADSVQQAIAMIDTKRVGVVLSKEHEANIEQALKELD</sequence>
<keyword evidence="2" id="KW-0904">Protein phosphatase</keyword>
<dbReference type="EMBL" id="CP002056">
    <property type="protein sequence ID" value="ADI30548.1"/>
    <property type="molecule type" value="Genomic_DNA"/>
</dbReference>